<protein>
    <submittedName>
        <fullName evidence="8">Zinc finger domain containing protein</fullName>
    </submittedName>
</protein>
<dbReference type="GO" id="GO:0008270">
    <property type="term" value="F:zinc ion binding"/>
    <property type="evidence" value="ECO:0007669"/>
    <property type="project" value="UniProtKB-KW"/>
</dbReference>
<feature type="zinc finger region" description="C3H1-type" evidence="4">
    <location>
        <begin position="73"/>
        <end position="100"/>
    </location>
</feature>
<feature type="domain" description="C3H1-type" evidence="7">
    <location>
        <begin position="44"/>
        <end position="71"/>
    </location>
</feature>
<accession>L8GMW7</accession>
<evidence type="ECO:0000256" key="5">
    <source>
        <dbReference type="SAM" id="Coils"/>
    </source>
</evidence>
<dbReference type="Pfam" id="PF00642">
    <property type="entry name" value="zf-CCCH"/>
    <property type="match status" value="3"/>
</dbReference>
<feature type="region of interest" description="Disordered" evidence="6">
    <location>
        <begin position="196"/>
        <end position="215"/>
    </location>
</feature>
<dbReference type="PANTHER" id="PTHR46156">
    <property type="entry name" value="CCCH ZINGC FINGER"/>
    <property type="match status" value="1"/>
</dbReference>
<dbReference type="SUPFAM" id="SSF90229">
    <property type="entry name" value="CCCH zinc finger"/>
    <property type="match status" value="3"/>
</dbReference>
<keyword evidence="3 4" id="KW-0862">Zinc</keyword>
<dbReference type="Proteomes" id="UP000011083">
    <property type="component" value="Unassembled WGS sequence"/>
</dbReference>
<dbReference type="EMBL" id="KB008073">
    <property type="protein sequence ID" value="ELR14083.1"/>
    <property type="molecule type" value="Genomic_DNA"/>
</dbReference>
<dbReference type="Gene3D" id="4.10.1000.10">
    <property type="entry name" value="Zinc finger, CCCH-type"/>
    <property type="match status" value="2"/>
</dbReference>
<keyword evidence="5" id="KW-0175">Coiled coil</keyword>
<feature type="compositionally biased region" description="Basic and acidic residues" evidence="6">
    <location>
        <begin position="196"/>
        <end position="206"/>
    </location>
</feature>
<name>L8GMW7_ACACF</name>
<dbReference type="VEuPathDB" id="AmoebaDB:ACA1_367160"/>
<evidence type="ECO:0000313" key="8">
    <source>
        <dbReference type="EMBL" id="ELR14083.1"/>
    </source>
</evidence>
<feature type="coiled-coil region" evidence="5">
    <location>
        <begin position="160"/>
        <end position="187"/>
    </location>
</feature>
<feature type="zinc finger region" description="C3H1-type" evidence="4">
    <location>
        <begin position="13"/>
        <end position="41"/>
    </location>
</feature>
<sequence length="215" mass="25204">MPPMMHHMADSGKRLNEVCRDYRMTGRCSRGSRCIYIHAMEEPLEKRELCRDFSRGYCARGDLCPYSHRMVDDAPRDVCRDFMRGLCTRGSRCPYMHIGLMPAPPPFLFPPPICPYLHVVLTDKDSELAAGGKRKREDGEDDDDDDKDDYVDVDELDKINRHLRSDNKVIREENKMLREENLRFREDNIRLRKLIEENKKDHRQHSPELNAASPL</sequence>
<dbReference type="RefSeq" id="XP_004336096.1">
    <property type="nucleotide sequence ID" value="XM_004336048.1"/>
</dbReference>
<gene>
    <name evidence="8" type="ORF">ACA1_367160</name>
</gene>
<dbReference type="PROSITE" id="PS00018">
    <property type="entry name" value="EF_HAND_1"/>
    <property type="match status" value="1"/>
</dbReference>
<feature type="domain" description="C3H1-type" evidence="7">
    <location>
        <begin position="13"/>
        <end position="41"/>
    </location>
</feature>
<dbReference type="KEGG" id="acan:ACA1_367160"/>
<dbReference type="InterPro" id="IPR036855">
    <property type="entry name" value="Znf_CCCH_sf"/>
</dbReference>
<dbReference type="GeneID" id="14914468"/>
<proteinExistence type="predicted"/>
<feature type="region of interest" description="Disordered" evidence="6">
    <location>
        <begin position="128"/>
        <end position="149"/>
    </location>
</feature>
<dbReference type="OrthoDB" id="3247158at2759"/>
<evidence type="ECO:0000256" key="2">
    <source>
        <dbReference type="ARBA" id="ARBA00022771"/>
    </source>
</evidence>
<evidence type="ECO:0000256" key="3">
    <source>
        <dbReference type="ARBA" id="ARBA00022833"/>
    </source>
</evidence>
<dbReference type="SMART" id="SM00356">
    <property type="entry name" value="ZnF_C3H1"/>
    <property type="match status" value="3"/>
</dbReference>
<organism evidence="8 9">
    <name type="scientific">Acanthamoeba castellanii (strain ATCC 30010 / Neff)</name>
    <dbReference type="NCBI Taxonomy" id="1257118"/>
    <lineage>
        <taxon>Eukaryota</taxon>
        <taxon>Amoebozoa</taxon>
        <taxon>Discosea</taxon>
        <taxon>Longamoebia</taxon>
        <taxon>Centramoebida</taxon>
        <taxon>Acanthamoebidae</taxon>
        <taxon>Acanthamoeba</taxon>
    </lineage>
</organism>
<evidence type="ECO:0000256" key="1">
    <source>
        <dbReference type="ARBA" id="ARBA00022723"/>
    </source>
</evidence>
<dbReference type="AlphaFoldDB" id="L8GMW7"/>
<dbReference type="PANTHER" id="PTHR46156:SF1">
    <property type="entry name" value="ZINC FINGER CCCH DOMAIN-CONTAINING PROTEIN 3"/>
    <property type="match status" value="1"/>
</dbReference>
<dbReference type="GO" id="GO:0005634">
    <property type="term" value="C:nucleus"/>
    <property type="evidence" value="ECO:0007669"/>
    <property type="project" value="TreeGrafter"/>
</dbReference>
<dbReference type="InterPro" id="IPR018247">
    <property type="entry name" value="EF_Hand_1_Ca_BS"/>
</dbReference>
<feature type="zinc finger region" description="C3H1-type" evidence="4">
    <location>
        <begin position="44"/>
        <end position="71"/>
    </location>
</feature>
<evidence type="ECO:0000256" key="6">
    <source>
        <dbReference type="SAM" id="MobiDB-lite"/>
    </source>
</evidence>
<feature type="compositionally biased region" description="Acidic residues" evidence="6">
    <location>
        <begin position="139"/>
        <end position="149"/>
    </location>
</feature>
<keyword evidence="1 4" id="KW-0479">Metal-binding</keyword>
<feature type="domain" description="C3H1-type" evidence="7">
    <location>
        <begin position="73"/>
        <end position="100"/>
    </location>
</feature>
<dbReference type="PROSITE" id="PS50103">
    <property type="entry name" value="ZF_C3H1"/>
    <property type="match status" value="3"/>
</dbReference>
<evidence type="ECO:0000259" key="7">
    <source>
        <dbReference type="PROSITE" id="PS50103"/>
    </source>
</evidence>
<keyword evidence="9" id="KW-1185">Reference proteome</keyword>
<reference evidence="8 9" key="1">
    <citation type="journal article" date="2013" name="Genome Biol.">
        <title>Genome of Acanthamoeba castellanii highlights extensive lateral gene transfer and early evolution of tyrosine kinase signaling.</title>
        <authorList>
            <person name="Clarke M."/>
            <person name="Lohan A.J."/>
            <person name="Liu B."/>
            <person name="Lagkouvardos I."/>
            <person name="Roy S."/>
            <person name="Zafar N."/>
            <person name="Bertelli C."/>
            <person name="Schilde C."/>
            <person name="Kianianmomeni A."/>
            <person name="Burglin T.R."/>
            <person name="Frech C."/>
            <person name="Turcotte B."/>
            <person name="Kopec K.O."/>
            <person name="Synnott J.M."/>
            <person name="Choo C."/>
            <person name="Paponov I."/>
            <person name="Finkler A."/>
            <person name="Soon Heng Tan C."/>
            <person name="Hutchins A.P."/>
            <person name="Weinmeier T."/>
            <person name="Rattei T."/>
            <person name="Chu J.S."/>
            <person name="Gimenez G."/>
            <person name="Irimia M."/>
            <person name="Rigden D.J."/>
            <person name="Fitzpatrick D.A."/>
            <person name="Lorenzo-Morales J."/>
            <person name="Bateman A."/>
            <person name="Chiu C.H."/>
            <person name="Tang P."/>
            <person name="Hegemann P."/>
            <person name="Fromm H."/>
            <person name="Raoult D."/>
            <person name="Greub G."/>
            <person name="Miranda-Saavedra D."/>
            <person name="Chen N."/>
            <person name="Nash P."/>
            <person name="Ginger M.L."/>
            <person name="Horn M."/>
            <person name="Schaap P."/>
            <person name="Caler L."/>
            <person name="Loftus B."/>
        </authorList>
    </citation>
    <scope>NUCLEOTIDE SEQUENCE [LARGE SCALE GENOMIC DNA]</scope>
    <source>
        <strain evidence="8 9">Neff</strain>
    </source>
</reference>
<evidence type="ECO:0000256" key="4">
    <source>
        <dbReference type="PROSITE-ProRule" id="PRU00723"/>
    </source>
</evidence>
<evidence type="ECO:0000313" key="9">
    <source>
        <dbReference type="Proteomes" id="UP000011083"/>
    </source>
</evidence>
<keyword evidence="2 4" id="KW-0863">Zinc-finger</keyword>
<dbReference type="InterPro" id="IPR000571">
    <property type="entry name" value="Znf_CCCH"/>
</dbReference>